<proteinExistence type="predicted"/>
<organism evidence="2 3">
    <name type="scientific">Prunus dulcis</name>
    <name type="common">Almond</name>
    <name type="synonym">Amygdalus dulcis</name>
    <dbReference type="NCBI Taxonomy" id="3755"/>
    <lineage>
        <taxon>Eukaryota</taxon>
        <taxon>Viridiplantae</taxon>
        <taxon>Streptophyta</taxon>
        <taxon>Embryophyta</taxon>
        <taxon>Tracheophyta</taxon>
        <taxon>Spermatophyta</taxon>
        <taxon>Magnoliopsida</taxon>
        <taxon>eudicotyledons</taxon>
        <taxon>Gunneridae</taxon>
        <taxon>Pentapetalae</taxon>
        <taxon>rosids</taxon>
        <taxon>fabids</taxon>
        <taxon>Rosales</taxon>
        <taxon>Rosaceae</taxon>
        <taxon>Amygdaloideae</taxon>
        <taxon>Amygdaleae</taxon>
        <taxon>Prunus</taxon>
    </lineage>
</organism>
<feature type="compositionally biased region" description="Low complexity" evidence="1">
    <location>
        <begin position="1"/>
        <end position="11"/>
    </location>
</feature>
<evidence type="ECO:0000313" key="2">
    <source>
        <dbReference type="EMBL" id="KAI5336428.1"/>
    </source>
</evidence>
<comment type="caution">
    <text evidence="2">The sequence shown here is derived from an EMBL/GenBank/DDBJ whole genome shotgun (WGS) entry which is preliminary data.</text>
</comment>
<accession>A0AAD4Z925</accession>
<dbReference type="Proteomes" id="UP001054821">
    <property type="component" value="Chromosome 3"/>
</dbReference>
<name>A0AAD4Z925_PRUDU</name>
<feature type="region of interest" description="Disordered" evidence="1">
    <location>
        <begin position="1"/>
        <end position="26"/>
    </location>
</feature>
<evidence type="ECO:0000256" key="1">
    <source>
        <dbReference type="SAM" id="MobiDB-lite"/>
    </source>
</evidence>
<gene>
    <name evidence="2" type="ORF">L3X38_015695</name>
</gene>
<sequence length="127" mass="13799">MTGTTSSSSPSQLPPPAAADSPEFGEEAADVIQTSQPLISLLRPPFLSIQAWILNLSSCSSCLLDIQFTFSFVSVLDICLTNFGDARTVRARIADQADYGPLNPASLRLELTLCQRDLPRELTDIRN</sequence>
<dbReference type="EMBL" id="JAJFAZ020000003">
    <property type="protein sequence ID" value="KAI5336428.1"/>
    <property type="molecule type" value="Genomic_DNA"/>
</dbReference>
<reference evidence="2 3" key="1">
    <citation type="journal article" date="2022" name="G3 (Bethesda)">
        <title>Whole-genome sequence and methylome profiling of the almond [Prunus dulcis (Mill.) D.A. Webb] cultivar 'Nonpareil'.</title>
        <authorList>
            <person name="D'Amico-Willman K.M."/>
            <person name="Ouma W.Z."/>
            <person name="Meulia T."/>
            <person name="Sideli G.M."/>
            <person name="Gradziel T.M."/>
            <person name="Fresnedo-Ramirez J."/>
        </authorList>
    </citation>
    <scope>NUCLEOTIDE SEQUENCE [LARGE SCALE GENOMIC DNA]</scope>
    <source>
        <strain evidence="2">Clone GOH B32 T37-40</strain>
    </source>
</reference>
<dbReference type="AlphaFoldDB" id="A0AAD4Z925"/>
<protein>
    <submittedName>
        <fullName evidence="2">Uncharacterized protein</fullName>
    </submittedName>
</protein>
<keyword evidence="3" id="KW-1185">Reference proteome</keyword>
<evidence type="ECO:0000313" key="3">
    <source>
        <dbReference type="Proteomes" id="UP001054821"/>
    </source>
</evidence>